<dbReference type="EMBL" id="RHHM01000017">
    <property type="protein sequence ID" value="RQM36766.1"/>
    <property type="molecule type" value="Genomic_DNA"/>
</dbReference>
<name>A0A3N6SGU1_9GAMM</name>
<gene>
    <name evidence="1" type="ORF">EB241_18610</name>
</gene>
<evidence type="ECO:0000313" key="2">
    <source>
        <dbReference type="Proteomes" id="UP000279457"/>
    </source>
</evidence>
<reference evidence="1 2" key="1">
    <citation type="submission" date="2018-10" db="EMBL/GenBank/DDBJ databases">
        <title>Draft genome sequence for the type isolate of Erwinia psidii, agent causal of bacterial blight in guava (Psidium guajava) and wilt and die-back of Eucalyptus spp.</title>
        <authorList>
            <person name="Hermenegildo P.S."/>
            <person name="Santos S.A."/>
            <person name="Guimaraes L.M.S."/>
            <person name="Vidigal P.M.P."/>
            <person name="Pereira I.C."/>
            <person name="Badel J.L."/>
            <person name="Alfenas-Zerbini P."/>
            <person name="Ferreira M.A.S.V."/>
            <person name="Alfenas A.C."/>
        </authorList>
    </citation>
    <scope>NUCLEOTIDE SEQUENCE [LARGE SCALE GENOMIC DNA]</scope>
    <source>
        <strain evidence="1 2">IBSBF 435</strain>
    </source>
</reference>
<dbReference type="RefSeq" id="WP_124234497.1">
    <property type="nucleotide sequence ID" value="NZ_RHHM01000017.1"/>
</dbReference>
<protein>
    <submittedName>
        <fullName evidence="1">Uncharacterized protein</fullName>
    </submittedName>
</protein>
<comment type="caution">
    <text evidence="1">The sequence shown here is derived from an EMBL/GenBank/DDBJ whole genome shotgun (WGS) entry which is preliminary data.</text>
</comment>
<dbReference type="Proteomes" id="UP000279457">
    <property type="component" value="Unassembled WGS sequence"/>
</dbReference>
<organism evidence="1 2">
    <name type="scientific">Erwinia psidii</name>
    <dbReference type="NCBI Taxonomy" id="69224"/>
    <lineage>
        <taxon>Bacteria</taxon>
        <taxon>Pseudomonadati</taxon>
        <taxon>Pseudomonadota</taxon>
        <taxon>Gammaproteobacteria</taxon>
        <taxon>Enterobacterales</taxon>
        <taxon>Erwiniaceae</taxon>
        <taxon>Erwinia</taxon>
    </lineage>
</organism>
<evidence type="ECO:0000313" key="1">
    <source>
        <dbReference type="EMBL" id="RQM36766.1"/>
    </source>
</evidence>
<proteinExistence type="predicted"/>
<sequence length="71" mass="8127">MNANIPTLHSSDNHYPYMTPSTLAQQEIALIEETHQQANCWLSFSLDINERLNVDKLRQALEHLGQQVPVL</sequence>
<accession>A0A3N6SGU1</accession>
<dbReference type="AlphaFoldDB" id="A0A3N6SGU1"/>
<keyword evidence="2" id="KW-1185">Reference proteome</keyword>